<keyword evidence="2" id="KW-1133">Transmembrane helix</keyword>
<feature type="transmembrane region" description="Helical" evidence="2">
    <location>
        <begin position="52"/>
        <end position="72"/>
    </location>
</feature>
<dbReference type="InParanoid" id="H9CJQ8"/>
<feature type="compositionally biased region" description="Basic residues" evidence="1">
    <location>
        <begin position="92"/>
        <end position="109"/>
    </location>
</feature>
<keyword evidence="3" id="KW-0496">Mitochondrion</keyword>
<feature type="compositionally biased region" description="Basic and acidic residues" evidence="1">
    <location>
        <begin position="118"/>
        <end position="127"/>
    </location>
</feature>
<feature type="region of interest" description="Disordered" evidence="1">
    <location>
        <begin position="82"/>
        <end position="134"/>
    </location>
</feature>
<proteinExistence type="predicted"/>
<evidence type="ECO:0000256" key="2">
    <source>
        <dbReference type="SAM" id="Phobius"/>
    </source>
</evidence>
<gene>
    <name evidence="3" type="ORF">AFUA_m0390</name>
</gene>
<dbReference type="EMBL" id="JQ346808">
    <property type="protein sequence ID" value="AFE02858.1"/>
    <property type="molecule type" value="Genomic_DNA"/>
</dbReference>
<accession>H9CJQ8</accession>
<dbReference type="AlphaFoldDB" id="H9CJQ8"/>
<keyword evidence="2" id="KW-0812">Transmembrane</keyword>
<evidence type="ECO:0000313" key="3">
    <source>
        <dbReference type="EMBL" id="AFE02858.1"/>
    </source>
</evidence>
<protein>
    <submittedName>
        <fullName evidence="3">Uncharacterized protein</fullName>
    </submittedName>
</protein>
<keyword evidence="2" id="KW-0472">Membrane</keyword>
<evidence type="ECO:0000256" key="1">
    <source>
        <dbReference type="SAM" id="MobiDB-lite"/>
    </source>
</evidence>
<feature type="transmembrane region" description="Helical" evidence="2">
    <location>
        <begin position="21"/>
        <end position="40"/>
    </location>
</feature>
<name>H9CJQ8_ASPFU</name>
<reference evidence="3" key="1">
    <citation type="journal article" date="2012" name="BMC Genomics">
        <title>Sequencing of mitochondrial genomes of nine Aspergillus and Penicillium species identifies mobile introns and accessory genes as main sources of genome size variability.</title>
        <authorList>
            <person name="Joardar V."/>
            <person name="Abrams N.F."/>
            <person name="Hostetler J."/>
            <person name="Paukstelis P.J."/>
            <person name="Pakala S."/>
            <person name="Pakala S.B."/>
            <person name="Zafar N."/>
            <person name="Abolude O.O."/>
            <person name="Payne G."/>
            <person name="Andrianopoulos A."/>
            <person name="Denning D.W."/>
            <person name="Nierman W.C."/>
        </authorList>
    </citation>
    <scope>NUCLEOTIDE SEQUENCE [LARGE SCALE GENOMIC DNA]</scope>
    <source>
        <strain evidence="3">AF293</strain>
    </source>
</reference>
<geneLocation type="mitochondrion" evidence="3"/>
<organism evidence="3">
    <name type="scientific">Aspergillus fumigatus (strain ATCC MYA-4609 / CBS 101355 / FGSC A1100 / Af293)</name>
    <name type="common">Neosartorya fumigata</name>
    <dbReference type="NCBI Taxonomy" id="330879"/>
    <lineage>
        <taxon>Eukaryota</taxon>
        <taxon>Fungi</taxon>
        <taxon>Dikarya</taxon>
        <taxon>Ascomycota</taxon>
        <taxon>Pezizomycotina</taxon>
        <taxon>Eurotiomycetes</taxon>
        <taxon>Eurotiomycetidae</taxon>
        <taxon>Eurotiales</taxon>
        <taxon>Aspergillaceae</taxon>
        <taxon>Aspergillus</taxon>
        <taxon>Aspergillus subgen. Fumigati</taxon>
    </lineage>
</organism>
<sequence length="280" mass="32812">MVYQSIQFNPFYLVSPGSYPLFTNISLFFDNLFIGLQNILSSFINNNLWYCYILLIFIFSILLIILLFILVIDRQKGYSVKMNNLPNNDNSKKRKRKSENGNSRKKGKGKSGNGDSDSPDKDGDKPKPITKPKLFLPKKDEETQAYECYMKKYDTSNKKNELSPIGTRKQVKDTFPSLYSEYKKHKPNNPDLEWEKLTEVFFSTWDRQPFGNRCYADTDRGFEQAWEYMKNKLHWIEMGLSKGKTLEASALWKKALSNVDFTTYEKYIKILDNVVNRRGR</sequence>